<feature type="transmembrane region" description="Helical" evidence="6">
    <location>
        <begin position="410"/>
        <end position="431"/>
    </location>
</feature>
<proteinExistence type="predicted"/>
<keyword evidence="2 5" id="KW-0547">Nucleotide-binding</keyword>
<evidence type="ECO:0000313" key="9">
    <source>
        <dbReference type="Proteomes" id="UP000319004"/>
    </source>
</evidence>
<keyword evidence="1 8" id="KW-0808">Transferase</keyword>
<evidence type="ECO:0000256" key="3">
    <source>
        <dbReference type="ARBA" id="ARBA00022777"/>
    </source>
</evidence>
<evidence type="ECO:0000313" key="8">
    <source>
        <dbReference type="EMBL" id="QDV46947.1"/>
    </source>
</evidence>
<dbReference type="SUPFAM" id="SSF56112">
    <property type="entry name" value="Protein kinase-like (PK-like)"/>
    <property type="match status" value="1"/>
</dbReference>
<gene>
    <name evidence="8" type="primary">pknB_30</name>
    <name evidence="8" type="ORF">Enr13x_68560</name>
</gene>
<dbReference type="PROSITE" id="PS00107">
    <property type="entry name" value="PROTEIN_KINASE_ATP"/>
    <property type="match status" value="1"/>
</dbReference>
<keyword evidence="6" id="KW-1133">Transmembrane helix</keyword>
<dbReference type="AlphaFoldDB" id="A0A518I1N9"/>
<dbReference type="RefSeq" id="WP_197455520.1">
    <property type="nucleotide sequence ID" value="NZ_CP037423.1"/>
</dbReference>
<evidence type="ECO:0000256" key="4">
    <source>
        <dbReference type="ARBA" id="ARBA00022840"/>
    </source>
</evidence>
<dbReference type="PANTHER" id="PTHR43289:SF6">
    <property type="entry name" value="SERINE_THREONINE-PROTEIN KINASE NEKL-3"/>
    <property type="match status" value="1"/>
</dbReference>
<name>A0A518I1N9_9BACT</name>
<protein>
    <submittedName>
        <fullName evidence="8">Serine/threonine-protein kinase PknB</fullName>
        <ecNumber evidence="8">2.7.11.1</ecNumber>
    </submittedName>
</protein>
<keyword evidence="6" id="KW-0812">Transmembrane</keyword>
<dbReference type="Gene3D" id="1.10.10.1320">
    <property type="entry name" value="Anti-sigma factor, zinc-finger domain"/>
    <property type="match status" value="1"/>
</dbReference>
<keyword evidence="3 8" id="KW-0418">Kinase</keyword>
<dbReference type="EMBL" id="CP037423">
    <property type="protein sequence ID" value="QDV46947.1"/>
    <property type="molecule type" value="Genomic_DNA"/>
</dbReference>
<dbReference type="Gene3D" id="1.10.510.10">
    <property type="entry name" value="Transferase(Phosphotransferase) domain 1"/>
    <property type="match status" value="1"/>
</dbReference>
<reference evidence="8 9" key="1">
    <citation type="submission" date="2019-03" db="EMBL/GenBank/DDBJ databases">
        <title>Deep-cultivation of Planctomycetes and their phenomic and genomic characterization uncovers novel biology.</title>
        <authorList>
            <person name="Wiegand S."/>
            <person name="Jogler M."/>
            <person name="Boedeker C."/>
            <person name="Pinto D."/>
            <person name="Vollmers J."/>
            <person name="Rivas-Marin E."/>
            <person name="Kohn T."/>
            <person name="Peeters S.H."/>
            <person name="Heuer A."/>
            <person name="Rast P."/>
            <person name="Oberbeckmann S."/>
            <person name="Bunk B."/>
            <person name="Jeske O."/>
            <person name="Meyerdierks A."/>
            <person name="Storesund J.E."/>
            <person name="Kallscheuer N."/>
            <person name="Luecker S."/>
            <person name="Lage O.M."/>
            <person name="Pohl T."/>
            <person name="Merkel B.J."/>
            <person name="Hornburger P."/>
            <person name="Mueller R.-W."/>
            <person name="Bruemmer F."/>
            <person name="Labrenz M."/>
            <person name="Spormann A.M."/>
            <person name="Op den Camp H."/>
            <person name="Overmann J."/>
            <person name="Amann R."/>
            <person name="Jetten M.S.M."/>
            <person name="Mascher T."/>
            <person name="Medema M.H."/>
            <person name="Devos D.P."/>
            <person name="Kaster A.-K."/>
            <person name="Ovreas L."/>
            <person name="Rohde M."/>
            <person name="Galperin M.Y."/>
            <person name="Jogler C."/>
        </authorList>
    </citation>
    <scope>NUCLEOTIDE SEQUENCE [LARGE SCALE GENOMIC DNA]</scope>
    <source>
        <strain evidence="8 9">Enr13</strain>
    </source>
</reference>
<dbReference type="InterPro" id="IPR011009">
    <property type="entry name" value="Kinase-like_dom_sf"/>
</dbReference>
<dbReference type="CDD" id="cd14014">
    <property type="entry name" value="STKc_PknB_like"/>
    <property type="match status" value="1"/>
</dbReference>
<feature type="binding site" evidence="5">
    <location>
        <position position="133"/>
    </location>
    <ligand>
        <name>ATP</name>
        <dbReference type="ChEBI" id="CHEBI:30616"/>
    </ligand>
</feature>
<keyword evidence="4 5" id="KW-0067">ATP-binding</keyword>
<dbReference type="Gene3D" id="3.30.200.20">
    <property type="entry name" value="Phosphorylase Kinase, domain 1"/>
    <property type="match status" value="1"/>
</dbReference>
<feature type="domain" description="Protein kinase" evidence="7">
    <location>
        <begin position="104"/>
        <end position="376"/>
    </location>
</feature>
<dbReference type="SMART" id="SM00220">
    <property type="entry name" value="S_TKc"/>
    <property type="match status" value="1"/>
</dbReference>
<dbReference type="Proteomes" id="UP000319004">
    <property type="component" value="Chromosome"/>
</dbReference>
<dbReference type="PANTHER" id="PTHR43289">
    <property type="entry name" value="MITOGEN-ACTIVATED PROTEIN KINASE KINASE KINASE 20-RELATED"/>
    <property type="match status" value="1"/>
</dbReference>
<keyword evidence="6" id="KW-0472">Membrane</keyword>
<dbReference type="PROSITE" id="PS50011">
    <property type="entry name" value="PROTEIN_KINASE_DOM"/>
    <property type="match status" value="1"/>
</dbReference>
<dbReference type="Pfam" id="PF07596">
    <property type="entry name" value="SBP_bac_10"/>
    <property type="match status" value="1"/>
</dbReference>
<evidence type="ECO:0000256" key="1">
    <source>
        <dbReference type="ARBA" id="ARBA00022679"/>
    </source>
</evidence>
<dbReference type="InterPro" id="IPR011453">
    <property type="entry name" value="DUF1559"/>
</dbReference>
<evidence type="ECO:0000256" key="6">
    <source>
        <dbReference type="SAM" id="Phobius"/>
    </source>
</evidence>
<dbReference type="Pfam" id="PF00069">
    <property type="entry name" value="Pkinase"/>
    <property type="match status" value="1"/>
</dbReference>
<organism evidence="8 9">
    <name type="scientific">Stieleria neptunia</name>
    <dbReference type="NCBI Taxonomy" id="2527979"/>
    <lineage>
        <taxon>Bacteria</taxon>
        <taxon>Pseudomonadati</taxon>
        <taxon>Planctomycetota</taxon>
        <taxon>Planctomycetia</taxon>
        <taxon>Pirellulales</taxon>
        <taxon>Pirellulaceae</taxon>
        <taxon>Stieleria</taxon>
    </lineage>
</organism>
<evidence type="ECO:0000256" key="5">
    <source>
        <dbReference type="PROSITE-ProRule" id="PRU10141"/>
    </source>
</evidence>
<dbReference type="InterPro" id="IPR008271">
    <property type="entry name" value="Ser/Thr_kinase_AS"/>
</dbReference>
<dbReference type="GO" id="GO:0004674">
    <property type="term" value="F:protein serine/threonine kinase activity"/>
    <property type="evidence" value="ECO:0007669"/>
    <property type="project" value="UniProtKB-EC"/>
</dbReference>
<evidence type="ECO:0000256" key="2">
    <source>
        <dbReference type="ARBA" id="ARBA00022741"/>
    </source>
</evidence>
<dbReference type="GO" id="GO:0005524">
    <property type="term" value="F:ATP binding"/>
    <property type="evidence" value="ECO:0007669"/>
    <property type="project" value="UniProtKB-UniRule"/>
</dbReference>
<dbReference type="InterPro" id="IPR000719">
    <property type="entry name" value="Prot_kinase_dom"/>
</dbReference>
<dbReference type="PROSITE" id="PS00108">
    <property type="entry name" value="PROTEIN_KINASE_ST"/>
    <property type="match status" value="1"/>
</dbReference>
<dbReference type="InterPro" id="IPR017441">
    <property type="entry name" value="Protein_kinase_ATP_BS"/>
</dbReference>
<dbReference type="EC" id="2.7.11.1" evidence="8"/>
<evidence type="ECO:0000259" key="7">
    <source>
        <dbReference type="PROSITE" id="PS50011"/>
    </source>
</evidence>
<keyword evidence="9" id="KW-1185">Reference proteome</keyword>
<dbReference type="InterPro" id="IPR041916">
    <property type="entry name" value="Anti_sigma_zinc_sf"/>
</dbReference>
<dbReference type="KEGG" id="snep:Enr13x_68560"/>
<accession>A0A518I1N9</accession>
<sequence>MMTATQCPTAERLRAYSLGRLPEAENDELFEHLRSCTSCQAELETVDDAEDSLIGELRATDQFASLAEEPDCKLAMVKALGALATADAPSDTGLHNVPRTIGEYEIVRLLGRGGMGKVFLARHNKLGRHVAVKLLSGHRHADQRTRDRFDSEMRAVGQLSHPNIVTAHDAREVDGAAVLVTEYIDGLDLGELVAKHGPVAVADACEIIRKVAAALQYTSDQGFVHRDVKPSNIMISRNGEVKLLDLGLARYQSGREHELTAAGQAIGTADYISPEQVTDGREVDCRSDIYSLGCTLFKLLSGNAPFADQTHQTVFAKMTAQVSEIPPSLADRVQDCPPALVRLVDSMLAKDPARRPQTPAHVAASLATWAAGHDLVRLVETASAAETRTQTLPHSTTAQIQPWYRRTVPLTTAIAAGLLGVLLGLLMGLFIKITFPDGTVFQAPLDGATIEVVKEPDDDTGDAKAADVVRPAAEEKLAQRAATRHNDVLEKLSGIWLLVGYKQPNSVLPEGMLLAIDQTEFYAVTKQNSQADLQVSAGQFTRFQQDHQGLKMLAVDEVTGNQIPVGCQFPDESSMVFQFDPFLDTAEMPFQGRLRNQGKGHLYRFKKLGAFSEINQIPPTGPDSDEAKALATIRQLKTLGVDQYLKQHGDPTGAAVLQQNSVNNLKQIGLAFHNFHSVYRKFPGSVNVQEGAVGAGKKKIYPFSWRVAILPFVEGALLYEQYRFDEPWNSENNLKLLDQMPEVYRSPNAADDQPSGHTNYLGFATGNSALGTEGGIGLRDFLDGTSNTLLLIETKNSVPWTKPEDLIWNGETEFFDPVTYLMADGSVRRTEKLDPEVLKKLITRDGGEVIPR</sequence>